<feature type="signal peptide" evidence="5">
    <location>
        <begin position="1"/>
        <end position="28"/>
    </location>
</feature>
<gene>
    <name evidence="6" type="ORF">DWV06_07985</name>
</gene>
<dbReference type="AlphaFoldDB" id="A0A371AW40"/>
<dbReference type="Gene3D" id="3.40.50.1980">
    <property type="entry name" value="Nitrogenase molybdenum iron protein domain"/>
    <property type="match status" value="2"/>
</dbReference>
<name>A0A371AW40_9FIRM</name>
<dbReference type="PRINTS" id="PR00690">
    <property type="entry name" value="ADHESNFAMILY"/>
</dbReference>
<dbReference type="GO" id="GO:0030001">
    <property type="term" value="P:metal ion transport"/>
    <property type="evidence" value="ECO:0007669"/>
    <property type="project" value="InterPro"/>
</dbReference>
<evidence type="ECO:0000256" key="5">
    <source>
        <dbReference type="SAM" id="SignalP"/>
    </source>
</evidence>
<feature type="chain" id="PRO_5039581693" evidence="5">
    <location>
        <begin position="29"/>
        <end position="322"/>
    </location>
</feature>
<evidence type="ECO:0000256" key="4">
    <source>
        <dbReference type="RuleBase" id="RU003512"/>
    </source>
</evidence>
<dbReference type="PANTHER" id="PTHR42953:SF3">
    <property type="entry name" value="HIGH-AFFINITY ZINC UPTAKE SYSTEM PROTEIN ZNUA"/>
    <property type="match status" value="1"/>
</dbReference>
<evidence type="ECO:0000313" key="7">
    <source>
        <dbReference type="Proteomes" id="UP000255036"/>
    </source>
</evidence>
<protein>
    <submittedName>
        <fullName evidence="6">Zinc ABC transporter substrate-binding protein</fullName>
    </submittedName>
</protein>
<dbReference type="PANTHER" id="PTHR42953">
    <property type="entry name" value="HIGH-AFFINITY ZINC UPTAKE SYSTEM PROTEIN ZNUA-RELATED"/>
    <property type="match status" value="1"/>
</dbReference>
<dbReference type="InterPro" id="IPR006128">
    <property type="entry name" value="Lipoprotein_PsaA-like"/>
</dbReference>
<evidence type="ECO:0000313" key="6">
    <source>
        <dbReference type="EMBL" id="RDU23787.1"/>
    </source>
</evidence>
<evidence type="ECO:0000256" key="3">
    <source>
        <dbReference type="ARBA" id="ARBA00022729"/>
    </source>
</evidence>
<evidence type="ECO:0000256" key="1">
    <source>
        <dbReference type="ARBA" id="ARBA00011028"/>
    </source>
</evidence>
<dbReference type="InterPro" id="IPR050492">
    <property type="entry name" value="Bact_metal-bind_prot9"/>
</dbReference>
<dbReference type="SUPFAM" id="SSF53807">
    <property type="entry name" value="Helical backbone' metal receptor"/>
    <property type="match status" value="1"/>
</dbReference>
<keyword evidence="2 4" id="KW-0813">Transport</keyword>
<keyword evidence="3 5" id="KW-0732">Signal</keyword>
<dbReference type="EMBL" id="QRCT01000019">
    <property type="protein sequence ID" value="RDU23787.1"/>
    <property type="molecule type" value="Genomic_DNA"/>
</dbReference>
<proteinExistence type="inferred from homology"/>
<comment type="caution">
    <text evidence="6">The sequence shown here is derived from an EMBL/GenBank/DDBJ whole genome shotgun (WGS) entry which is preliminary data.</text>
</comment>
<dbReference type="OrthoDB" id="9810636at2"/>
<dbReference type="Proteomes" id="UP000255036">
    <property type="component" value="Unassembled WGS sequence"/>
</dbReference>
<keyword evidence="7" id="KW-1185">Reference proteome</keyword>
<accession>A0A371AW40</accession>
<dbReference type="Pfam" id="PF01297">
    <property type="entry name" value="ZnuA"/>
    <property type="match status" value="1"/>
</dbReference>
<organism evidence="6 7">
    <name type="scientific">Anaerosacchariphilus polymeriproducens</name>
    <dbReference type="NCBI Taxonomy" id="1812858"/>
    <lineage>
        <taxon>Bacteria</taxon>
        <taxon>Bacillati</taxon>
        <taxon>Bacillota</taxon>
        <taxon>Clostridia</taxon>
        <taxon>Lachnospirales</taxon>
        <taxon>Lachnospiraceae</taxon>
        <taxon>Anaerosacchariphilus</taxon>
    </lineage>
</organism>
<sequence length="322" mass="36598">MRKIYKKIFMLLVCVVMLVALTSCGKKAEPTKAEADNGKLNVVATIFPEYDFLRQIAGDHINLKLLLKPGAESHSYEPTPQEILEIQNSDLFVYVGGETNQWVADILDSMKESEKKSITLMECVKASQKGIQTSETNAVQTEDSNEKELDPHVWTSPKYTIMIVQKLCDRLCEIDPNHAEDYKKNTEFYRKQLADLDHEFQDIVDHAARKEIIVGDRFPFRNFVKAYGLKYYSAFPGCATETEASAETVTKLVEKVKEDKIPVVFHIEFSNEEMCDSICSATGAKKELLHAIHNVSKDDFEKGITYIEIMKQNAKVLREALN</sequence>
<dbReference type="GO" id="GO:0046872">
    <property type="term" value="F:metal ion binding"/>
    <property type="evidence" value="ECO:0007669"/>
    <property type="project" value="InterPro"/>
</dbReference>
<dbReference type="InterPro" id="IPR006129">
    <property type="entry name" value="AdhesinB"/>
</dbReference>
<dbReference type="InterPro" id="IPR006127">
    <property type="entry name" value="ZnuA-like"/>
</dbReference>
<comment type="similarity">
    <text evidence="1 4">Belongs to the bacterial solute-binding protein 9 family.</text>
</comment>
<dbReference type="RefSeq" id="WP_115481656.1">
    <property type="nucleotide sequence ID" value="NZ_QRCT01000019.1"/>
</dbReference>
<reference evidence="6 7" key="1">
    <citation type="submission" date="2018-07" db="EMBL/GenBank/DDBJ databases">
        <title>Anaerosacharophilus polymeroproducens gen. nov. sp. nov., an anaerobic bacterium isolated from salt field.</title>
        <authorList>
            <person name="Kim W."/>
            <person name="Yang S.-H."/>
            <person name="Oh J."/>
            <person name="Lee J.-H."/>
            <person name="Kwon K.K."/>
        </authorList>
    </citation>
    <scope>NUCLEOTIDE SEQUENCE [LARGE SCALE GENOMIC DNA]</scope>
    <source>
        <strain evidence="6 7">MCWD5</strain>
    </source>
</reference>
<dbReference type="GO" id="GO:0007155">
    <property type="term" value="P:cell adhesion"/>
    <property type="evidence" value="ECO:0007669"/>
    <property type="project" value="InterPro"/>
</dbReference>
<dbReference type="PROSITE" id="PS51257">
    <property type="entry name" value="PROKAR_LIPOPROTEIN"/>
    <property type="match status" value="1"/>
</dbReference>
<dbReference type="PRINTS" id="PR00691">
    <property type="entry name" value="ADHESINB"/>
</dbReference>
<evidence type="ECO:0000256" key="2">
    <source>
        <dbReference type="ARBA" id="ARBA00022448"/>
    </source>
</evidence>